<dbReference type="Gene3D" id="3.10.310.10">
    <property type="entry name" value="Diaminopimelate Epimerase, Chain A, domain 1"/>
    <property type="match status" value="2"/>
</dbReference>
<dbReference type="HAMAP" id="MF_00197">
    <property type="entry name" value="DAP_epimerase"/>
    <property type="match status" value="1"/>
</dbReference>
<feature type="binding site" evidence="8">
    <location>
        <position position="198"/>
    </location>
    <ligand>
        <name>substrate</name>
    </ligand>
</feature>
<feature type="active site" evidence="9">
    <location>
        <position position="77"/>
    </location>
</feature>
<dbReference type="PROSITE" id="PS01326">
    <property type="entry name" value="DAP_EPIMERASE"/>
    <property type="match status" value="1"/>
</dbReference>
<comment type="similarity">
    <text evidence="2 8">Belongs to the diaminopimelate epimerase family.</text>
</comment>
<dbReference type="Proteomes" id="UP001597101">
    <property type="component" value="Unassembled WGS sequence"/>
</dbReference>
<evidence type="ECO:0000256" key="8">
    <source>
        <dbReference type="HAMAP-Rule" id="MF_00197"/>
    </source>
</evidence>
<evidence type="ECO:0000256" key="7">
    <source>
        <dbReference type="ARBA" id="ARBA00051712"/>
    </source>
</evidence>
<dbReference type="PANTHER" id="PTHR31689:SF0">
    <property type="entry name" value="DIAMINOPIMELATE EPIMERASE"/>
    <property type="match status" value="1"/>
</dbReference>
<feature type="binding site" evidence="8">
    <location>
        <begin position="216"/>
        <end position="217"/>
    </location>
    <ligand>
        <name>substrate</name>
    </ligand>
</feature>
<evidence type="ECO:0000256" key="4">
    <source>
        <dbReference type="ARBA" id="ARBA00022605"/>
    </source>
</evidence>
<evidence type="ECO:0000256" key="6">
    <source>
        <dbReference type="ARBA" id="ARBA00023235"/>
    </source>
</evidence>
<organism evidence="10 11">
    <name type="scientific">Pseudahrensia aquimaris</name>
    <dbReference type="NCBI Taxonomy" id="744461"/>
    <lineage>
        <taxon>Bacteria</taxon>
        <taxon>Pseudomonadati</taxon>
        <taxon>Pseudomonadota</taxon>
        <taxon>Alphaproteobacteria</taxon>
        <taxon>Hyphomicrobiales</taxon>
        <taxon>Ahrensiaceae</taxon>
        <taxon>Pseudahrensia</taxon>
    </lineage>
</organism>
<keyword evidence="4 8" id="KW-0028">Amino-acid biosynthesis</keyword>
<dbReference type="InterPro" id="IPR001653">
    <property type="entry name" value="DAP_epimerase_DapF"/>
</dbReference>
<keyword evidence="11" id="KW-1185">Reference proteome</keyword>
<feature type="binding site" evidence="8">
    <location>
        <position position="68"/>
    </location>
    <ligand>
        <name>substrate</name>
    </ligand>
</feature>
<evidence type="ECO:0000256" key="1">
    <source>
        <dbReference type="ARBA" id="ARBA00005196"/>
    </source>
</evidence>
<feature type="binding site" evidence="8">
    <location>
        <begin position="78"/>
        <end position="79"/>
    </location>
    <ligand>
        <name>substrate</name>
    </ligand>
</feature>
<dbReference type="SUPFAM" id="SSF54506">
    <property type="entry name" value="Diaminopimelate epimerase-like"/>
    <property type="match status" value="2"/>
</dbReference>
<dbReference type="InterPro" id="IPR018510">
    <property type="entry name" value="DAP_epimerase_AS"/>
</dbReference>
<dbReference type="NCBIfam" id="TIGR00652">
    <property type="entry name" value="DapF"/>
    <property type="match status" value="1"/>
</dbReference>
<feature type="active site" description="Proton donor" evidence="8">
    <location>
        <position position="77"/>
    </location>
</feature>
<comment type="subcellular location">
    <subcellularLocation>
        <location evidence="8">Cytoplasm</location>
    </subcellularLocation>
</comment>
<dbReference type="EMBL" id="JBHTJV010000002">
    <property type="protein sequence ID" value="MFD0915038.1"/>
    <property type="molecule type" value="Genomic_DNA"/>
</dbReference>
<keyword evidence="6 8" id="KW-0413">Isomerase</keyword>
<evidence type="ECO:0000256" key="9">
    <source>
        <dbReference type="PROSITE-ProRule" id="PRU10125"/>
    </source>
</evidence>
<dbReference type="EC" id="5.1.1.7" evidence="3 8"/>
<name>A0ABW3FB12_9HYPH</name>
<reference evidence="11" key="1">
    <citation type="journal article" date="2019" name="Int. J. Syst. Evol. Microbiol.">
        <title>The Global Catalogue of Microorganisms (GCM) 10K type strain sequencing project: providing services to taxonomists for standard genome sequencing and annotation.</title>
        <authorList>
            <consortium name="The Broad Institute Genomics Platform"/>
            <consortium name="The Broad Institute Genome Sequencing Center for Infectious Disease"/>
            <person name="Wu L."/>
            <person name="Ma J."/>
        </authorList>
    </citation>
    <scope>NUCLEOTIDE SEQUENCE [LARGE SCALE GENOMIC DNA]</scope>
    <source>
        <strain evidence="11">CCUG 60023</strain>
    </source>
</reference>
<keyword evidence="8" id="KW-0963">Cytoplasm</keyword>
<feature type="active site" description="Proton acceptor" evidence="8">
    <location>
        <position position="225"/>
    </location>
</feature>
<comment type="catalytic activity">
    <reaction evidence="7 8">
        <text>(2S,6S)-2,6-diaminopimelate = meso-2,6-diaminopimelate</text>
        <dbReference type="Rhea" id="RHEA:15393"/>
        <dbReference type="ChEBI" id="CHEBI:57609"/>
        <dbReference type="ChEBI" id="CHEBI:57791"/>
        <dbReference type="EC" id="5.1.1.7"/>
    </reaction>
</comment>
<feature type="binding site" evidence="8">
    <location>
        <begin position="226"/>
        <end position="227"/>
    </location>
    <ligand>
        <name>substrate</name>
    </ligand>
</feature>
<evidence type="ECO:0000313" key="11">
    <source>
        <dbReference type="Proteomes" id="UP001597101"/>
    </source>
</evidence>
<evidence type="ECO:0000256" key="3">
    <source>
        <dbReference type="ARBA" id="ARBA00013080"/>
    </source>
</evidence>
<evidence type="ECO:0000313" key="10">
    <source>
        <dbReference type="EMBL" id="MFD0915038.1"/>
    </source>
</evidence>
<keyword evidence="5 8" id="KW-0457">Lysine biosynthesis</keyword>
<dbReference type="PANTHER" id="PTHR31689">
    <property type="entry name" value="DIAMINOPIMELATE EPIMERASE, CHLOROPLASTIC"/>
    <property type="match status" value="1"/>
</dbReference>
<gene>
    <name evidence="8 10" type="primary">dapF</name>
    <name evidence="10" type="ORF">ACFQ14_01305</name>
</gene>
<dbReference type="GO" id="GO:0008837">
    <property type="term" value="F:diaminopimelate epimerase activity"/>
    <property type="evidence" value="ECO:0007669"/>
    <property type="project" value="UniProtKB-EC"/>
</dbReference>
<dbReference type="Pfam" id="PF01678">
    <property type="entry name" value="DAP_epimerase"/>
    <property type="match status" value="2"/>
</dbReference>
<protein>
    <recommendedName>
        <fullName evidence="3 8">Diaminopimelate epimerase</fullName>
        <shortName evidence="8">DAP epimerase</shortName>
        <ecNumber evidence="3 8">5.1.1.7</ecNumber>
    </recommendedName>
    <alternativeName>
        <fullName evidence="8">PLP-independent amino acid racemase</fullName>
    </alternativeName>
</protein>
<feature type="binding site" evidence="8">
    <location>
        <position position="48"/>
    </location>
    <ligand>
        <name>substrate</name>
    </ligand>
</feature>
<comment type="subunit">
    <text evidence="8">Homodimer.</text>
</comment>
<evidence type="ECO:0000256" key="2">
    <source>
        <dbReference type="ARBA" id="ARBA00010219"/>
    </source>
</evidence>
<dbReference type="RefSeq" id="WP_377210889.1">
    <property type="nucleotide sequence ID" value="NZ_JBHTJV010000002.1"/>
</dbReference>
<feature type="binding site" evidence="8">
    <location>
        <position position="164"/>
    </location>
    <ligand>
        <name>substrate</name>
    </ligand>
</feature>
<comment type="caution">
    <text evidence="10">The sequence shown here is derived from an EMBL/GenBank/DDBJ whole genome shotgun (WGS) entry which is preliminary data.</text>
</comment>
<comment type="pathway">
    <text evidence="1 8">Amino-acid biosynthesis; L-lysine biosynthesis via DAP pathway; DL-2,6-diaminopimelate from LL-2,6-diaminopimelate: step 1/1.</text>
</comment>
<proteinExistence type="inferred from homology"/>
<comment type="function">
    <text evidence="8">Catalyzes the stereoinversion of LL-2,6-diaminopimelate (L,L-DAP) to meso-diaminopimelate (meso-DAP), a precursor of L-lysine and an essential component of the bacterial peptidoglycan.</text>
</comment>
<feature type="site" description="Could be important to modulate the pK values of the two catalytic cysteine residues" evidence="8">
    <location>
        <position position="216"/>
    </location>
</feature>
<accession>A0ABW3FB12</accession>
<evidence type="ECO:0000256" key="5">
    <source>
        <dbReference type="ARBA" id="ARBA00023154"/>
    </source>
</evidence>
<feature type="binding site" evidence="8">
    <location>
        <position position="16"/>
    </location>
    <ligand>
        <name>substrate</name>
    </ligand>
</feature>
<sequence length="290" mass="31206">MSETHAPFFKMNGIGNKIIVADMRGRADRVTPEAAIALAGDEATHFDQLMAVYSPLNPNRDADIEIFNADGSTAGACGNGTRCVVSWLAGETGATGFKFKISGAIIDAQIGEDGMISVNMGVPRFEWDQIPLAEEFYDTRNIELQIGPIDNPILHTPSVMSIGNPHAVFWVKEDVNSYALDRFGPLLENHPIFPDRANITLAQVTGENELTIRTWERGTGLTLACGSGACAAAVNAARTGRTGRVVKVRNPGGDLIIEWREDNFVIMTGGAKHEFSGTFNPATGAWEQAA</sequence>
<feature type="site" description="Could be important to modulate the pK values of the two catalytic cysteine residues" evidence="8">
    <location>
        <position position="166"/>
    </location>
</feature>